<comment type="caution">
    <text evidence="1">The sequence shown here is derived from an EMBL/GenBank/DDBJ whole genome shotgun (WGS) entry which is preliminary data.</text>
</comment>
<evidence type="ECO:0000313" key="2">
    <source>
        <dbReference type="Proteomes" id="UP000823842"/>
    </source>
</evidence>
<reference evidence="1" key="1">
    <citation type="journal article" date="2021" name="PeerJ">
        <title>Extensive microbial diversity within the chicken gut microbiome revealed by metagenomics and culture.</title>
        <authorList>
            <person name="Gilroy R."/>
            <person name="Ravi A."/>
            <person name="Getino M."/>
            <person name="Pursley I."/>
            <person name="Horton D.L."/>
            <person name="Alikhan N.F."/>
            <person name="Baker D."/>
            <person name="Gharbi K."/>
            <person name="Hall N."/>
            <person name="Watson M."/>
            <person name="Adriaenssens E.M."/>
            <person name="Foster-Nyarko E."/>
            <person name="Jarju S."/>
            <person name="Secka A."/>
            <person name="Antonio M."/>
            <person name="Oren A."/>
            <person name="Chaudhuri R.R."/>
            <person name="La Ragione R."/>
            <person name="Hildebrand F."/>
            <person name="Pallen M.J."/>
        </authorList>
    </citation>
    <scope>NUCLEOTIDE SEQUENCE</scope>
    <source>
        <strain evidence="1">ChiSjej1B19-5720</strain>
    </source>
</reference>
<dbReference type="AlphaFoldDB" id="A0A9D2RUI0"/>
<dbReference type="InterPro" id="IPR036388">
    <property type="entry name" value="WH-like_DNA-bd_sf"/>
</dbReference>
<evidence type="ECO:0000313" key="1">
    <source>
        <dbReference type="EMBL" id="HJB27208.1"/>
    </source>
</evidence>
<proteinExistence type="predicted"/>
<accession>A0A9D2RUI0</accession>
<organism evidence="1 2">
    <name type="scientific">Candidatus Blautia faecavium</name>
    <dbReference type="NCBI Taxonomy" id="2838487"/>
    <lineage>
        <taxon>Bacteria</taxon>
        <taxon>Bacillati</taxon>
        <taxon>Bacillota</taxon>
        <taxon>Clostridia</taxon>
        <taxon>Lachnospirales</taxon>
        <taxon>Lachnospiraceae</taxon>
        <taxon>Blautia</taxon>
    </lineage>
</organism>
<gene>
    <name evidence="1" type="ORF">IAA06_00210</name>
</gene>
<reference evidence="1" key="2">
    <citation type="submission" date="2021-04" db="EMBL/GenBank/DDBJ databases">
        <authorList>
            <person name="Gilroy R."/>
        </authorList>
    </citation>
    <scope>NUCLEOTIDE SEQUENCE</scope>
    <source>
        <strain evidence="1">ChiSjej1B19-5720</strain>
    </source>
</reference>
<sequence length="77" mass="9027">MSDEMSDGKIDKPALRWNKIREYLKMYGYIMNADVRNLCGVSAATENWILASLIAEGRLQKDQKNSHWIYRINPHEE</sequence>
<dbReference type="EMBL" id="DWYZ01000004">
    <property type="protein sequence ID" value="HJB27208.1"/>
    <property type="molecule type" value="Genomic_DNA"/>
</dbReference>
<name>A0A9D2RUI0_9FIRM</name>
<protein>
    <submittedName>
        <fullName evidence="1">Uncharacterized protein</fullName>
    </submittedName>
</protein>
<dbReference type="Gene3D" id="1.10.10.10">
    <property type="entry name" value="Winged helix-like DNA-binding domain superfamily/Winged helix DNA-binding domain"/>
    <property type="match status" value="1"/>
</dbReference>
<dbReference type="Proteomes" id="UP000823842">
    <property type="component" value="Unassembled WGS sequence"/>
</dbReference>